<keyword evidence="2" id="KW-1185">Reference proteome</keyword>
<evidence type="ECO:0000313" key="2">
    <source>
        <dbReference type="Proteomes" id="UP000235584"/>
    </source>
</evidence>
<evidence type="ECO:0000313" key="1">
    <source>
        <dbReference type="EMBL" id="AUN96670.1"/>
    </source>
</evidence>
<dbReference type="Proteomes" id="UP000235584">
    <property type="component" value="Chromosome"/>
</dbReference>
<proteinExistence type="predicted"/>
<dbReference type="AlphaFoldDB" id="A0A2K9NMD0"/>
<dbReference type="RefSeq" id="WP_102241965.1">
    <property type="nucleotide sequence ID" value="NZ_CP025704.1"/>
</dbReference>
<dbReference type="OrthoDB" id="5292879at2"/>
<organism evidence="1 2">
    <name type="scientific">Bacteriovorax stolpii</name>
    <name type="common">Bdellovibrio stolpii</name>
    <dbReference type="NCBI Taxonomy" id="960"/>
    <lineage>
        <taxon>Bacteria</taxon>
        <taxon>Pseudomonadati</taxon>
        <taxon>Bdellovibrionota</taxon>
        <taxon>Bacteriovoracia</taxon>
        <taxon>Bacteriovoracales</taxon>
        <taxon>Bacteriovoracaceae</taxon>
        <taxon>Bacteriovorax</taxon>
    </lineage>
</organism>
<protein>
    <submittedName>
        <fullName evidence="1">Uncharacterized protein</fullName>
    </submittedName>
</protein>
<name>A0A2K9NMD0_BACTC</name>
<reference evidence="1 2" key="1">
    <citation type="submission" date="2018-01" db="EMBL/GenBank/DDBJ databases">
        <title>Complete genome sequence of Bacteriovorax stolpii DSM12778.</title>
        <authorList>
            <person name="Tang B."/>
            <person name="Chang J."/>
        </authorList>
    </citation>
    <scope>NUCLEOTIDE SEQUENCE [LARGE SCALE GENOMIC DNA]</scope>
    <source>
        <strain evidence="1 2">DSM 12778</strain>
    </source>
</reference>
<accession>A0A2K9NMD0</accession>
<dbReference type="EMBL" id="CP025704">
    <property type="protein sequence ID" value="AUN96670.1"/>
    <property type="molecule type" value="Genomic_DNA"/>
</dbReference>
<dbReference type="KEGG" id="bsto:C0V70_00810"/>
<sequence>MKTIVLAISLLSLSNVFAASVNDSWSSLNKDRSLQIEWPSAQMTHGVWTGVDFLCLDGNTIRTKKVIEKCTKYAVKPGQNGGVYCAATSKAFGIVSNEVTGTRCVEYRHSKEQDVCVKYEDYSYAQPTSFDVDVLKIVSPKEGTTRHLFTKEYSISACE</sequence>
<gene>
    <name evidence="1" type="ORF">C0V70_00810</name>
</gene>